<dbReference type="AlphaFoldDB" id="A0A2D0T2I1"/>
<dbReference type="InterPro" id="IPR019372">
    <property type="entry name" value="LHFPL"/>
</dbReference>
<evidence type="ECO:0000256" key="3">
    <source>
        <dbReference type="ARBA" id="ARBA00022989"/>
    </source>
</evidence>
<evidence type="ECO:0000256" key="1">
    <source>
        <dbReference type="ARBA" id="ARBA00004141"/>
    </source>
</evidence>
<dbReference type="PANTHER" id="PTHR12489:SF19">
    <property type="entry name" value="LHFPL TETRASPAN SUBFAMILY MEMBER 2 PROTEIN"/>
    <property type="match status" value="1"/>
</dbReference>
<evidence type="ECO:0000313" key="9">
    <source>
        <dbReference type="RefSeq" id="XP_053543897.1"/>
    </source>
</evidence>
<keyword evidence="4 5" id="KW-0472">Membrane</keyword>
<sequence>MCHVIVTCRSMLWTLLSIAAAFSELIAFLSTDWLVGFPRVPDSASEATSEAYRPTLGLFGRCVFVGRVMCGPYALTFSEIASGFWKAAAIFLATGILLLSAVAFTSIFTICFQSIMRKSIFNVCGLLQGIAGLFLILGQLLYAAGWGSEKVKQYCGVNSSAYNPALCSVGWAFYTALLGTVLSFISAVFSAQAEIATSSDKVQEEIQQGKNLICLL</sequence>
<dbReference type="RefSeq" id="XP_047017831.1">
    <property type="nucleotide sequence ID" value="XM_047161875.2"/>
</dbReference>
<evidence type="ECO:0000256" key="2">
    <source>
        <dbReference type="ARBA" id="ARBA00022692"/>
    </source>
</evidence>
<evidence type="ECO:0000256" key="4">
    <source>
        <dbReference type="ARBA" id="ARBA00023136"/>
    </source>
</evidence>
<organism evidence="6 9">
    <name type="scientific">Ictalurus punctatus</name>
    <name type="common">Channel catfish</name>
    <name type="synonym">Silurus punctatus</name>
    <dbReference type="NCBI Taxonomy" id="7998"/>
    <lineage>
        <taxon>Eukaryota</taxon>
        <taxon>Metazoa</taxon>
        <taxon>Chordata</taxon>
        <taxon>Craniata</taxon>
        <taxon>Vertebrata</taxon>
        <taxon>Euteleostomi</taxon>
        <taxon>Actinopterygii</taxon>
        <taxon>Neopterygii</taxon>
        <taxon>Teleostei</taxon>
        <taxon>Ostariophysi</taxon>
        <taxon>Siluriformes</taxon>
        <taxon>Ictaluridae</taxon>
        <taxon>Ictalurus</taxon>
    </lineage>
</organism>
<gene>
    <name evidence="7 8 9" type="primary">lhfpl2a</name>
</gene>
<proteinExistence type="predicted"/>
<accession>A0A2D0T2I1</accession>
<reference evidence="7 8" key="2">
    <citation type="submission" date="2025-04" db="UniProtKB">
        <authorList>
            <consortium name="RefSeq"/>
        </authorList>
    </citation>
    <scope>IDENTIFICATION</scope>
    <source>
        <tissue evidence="7 8">Blood</tissue>
    </source>
</reference>
<keyword evidence="3 5" id="KW-1133">Transmembrane helix</keyword>
<keyword evidence="2 5" id="KW-0812">Transmembrane</keyword>
<evidence type="ECO:0000313" key="7">
    <source>
        <dbReference type="RefSeq" id="XP_017349123.1"/>
    </source>
</evidence>
<feature type="transmembrane region" description="Helical" evidence="5">
    <location>
        <begin position="12"/>
        <end position="35"/>
    </location>
</feature>
<feature type="transmembrane region" description="Helical" evidence="5">
    <location>
        <begin position="119"/>
        <end position="142"/>
    </location>
</feature>
<dbReference type="GeneID" id="108279394"/>
<dbReference type="GeneTree" id="ENSGT00990000203589"/>
<dbReference type="CTD" id="402962"/>
<evidence type="ECO:0000256" key="5">
    <source>
        <dbReference type="SAM" id="Phobius"/>
    </source>
</evidence>
<protein>
    <submittedName>
        <fullName evidence="7 8">LHFPL tetraspan subfamily member 2a protein</fullName>
    </submittedName>
</protein>
<feature type="transmembrane region" description="Helical" evidence="5">
    <location>
        <begin position="171"/>
        <end position="191"/>
    </location>
</feature>
<evidence type="ECO:0000313" key="6">
    <source>
        <dbReference type="Proteomes" id="UP000221080"/>
    </source>
</evidence>
<dbReference type="KEGG" id="ipu:108279394"/>
<dbReference type="GO" id="GO:0016020">
    <property type="term" value="C:membrane"/>
    <property type="evidence" value="ECO:0007669"/>
    <property type="project" value="UniProtKB-SubCell"/>
</dbReference>
<feature type="transmembrane region" description="Helical" evidence="5">
    <location>
        <begin position="87"/>
        <end position="112"/>
    </location>
</feature>
<dbReference type="PANTHER" id="PTHR12489">
    <property type="entry name" value="LIPOMA HMGIC FUSION PARTNER-LIKE PROTEIN"/>
    <property type="match status" value="1"/>
</dbReference>
<comment type="subcellular location">
    <subcellularLocation>
        <location evidence="1">Membrane</location>
        <topology evidence="1">Multi-pass membrane protein</topology>
    </subcellularLocation>
</comment>
<dbReference type="OMA" id="PKWLVGP"/>
<dbReference type="Pfam" id="PF10242">
    <property type="entry name" value="L_HMGIC_fpl"/>
    <property type="match status" value="1"/>
</dbReference>
<dbReference type="RefSeq" id="XP_053543897.1">
    <property type="nucleotide sequence ID" value="XM_053687922.1"/>
</dbReference>
<reference evidence="6" key="1">
    <citation type="journal article" date="2016" name="Nat. Commun.">
        <title>The channel catfish genome sequence provides insights into the evolution of scale formation in teleosts.</title>
        <authorList>
            <person name="Liu Z."/>
            <person name="Liu S."/>
            <person name="Yao J."/>
            <person name="Bao L."/>
            <person name="Zhang J."/>
            <person name="Li Y."/>
            <person name="Jiang C."/>
            <person name="Sun L."/>
            <person name="Wang R."/>
            <person name="Zhang Y."/>
            <person name="Zhou T."/>
            <person name="Zeng Q."/>
            <person name="Fu Q."/>
            <person name="Gao S."/>
            <person name="Li N."/>
            <person name="Koren S."/>
            <person name="Jiang Y."/>
            <person name="Zimin A."/>
            <person name="Xu P."/>
            <person name="Phillippy A.M."/>
            <person name="Geng X."/>
            <person name="Song L."/>
            <person name="Sun F."/>
            <person name="Li C."/>
            <person name="Wang X."/>
            <person name="Chen A."/>
            <person name="Jin Y."/>
            <person name="Yuan Z."/>
            <person name="Yang Y."/>
            <person name="Tan S."/>
            <person name="Peatman E."/>
            <person name="Lu J."/>
            <person name="Qin Z."/>
            <person name="Dunham R."/>
            <person name="Li Z."/>
            <person name="Sonstegard T."/>
            <person name="Feng J."/>
            <person name="Danzmann R.G."/>
            <person name="Schroeder S."/>
            <person name="Scheffler B."/>
            <person name="Duke M.V."/>
            <person name="Ballard L."/>
            <person name="Kucuktas H."/>
            <person name="Kaltenboeck L."/>
            <person name="Liu H."/>
            <person name="Armbruster J."/>
            <person name="Xie Y."/>
            <person name="Kirby M.L."/>
            <person name="Tian Y."/>
            <person name="Flanagan M.E."/>
            <person name="Mu W."/>
            <person name="Waldbieser G.C."/>
        </authorList>
    </citation>
    <scope>NUCLEOTIDE SEQUENCE [LARGE SCALE GENOMIC DNA]</scope>
    <source>
        <strain evidence="6">SDA103</strain>
    </source>
</reference>
<dbReference type="Proteomes" id="UP000221080">
    <property type="component" value="Chromosome 18"/>
</dbReference>
<dbReference type="Gene3D" id="1.20.140.150">
    <property type="match status" value="1"/>
</dbReference>
<dbReference type="RefSeq" id="XP_017349123.1">
    <property type="nucleotide sequence ID" value="XM_017493634.3"/>
</dbReference>
<dbReference type="STRING" id="7998.ENSIPUP00000003942"/>
<evidence type="ECO:0000313" key="8">
    <source>
        <dbReference type="RefSeq" id="XP_047017831.1"/>
    </source>
</evidence>
<keyword evidence="6" id="KW-1185">Reference proteome</keyword>
<dbReference type="OrthoDB" id="10048434at2759"/>
<name>A0A2D0T2I1_ICTPU</name>